<proteinExistence type="predicted"/>
<name>A0A939DW33_9MICO</name>
<dbReference type="EMBL" id="JAEMWU010000001">
    <property type="protein sequence ID" value="MBN8206067.1"/>
    <property type="molecule type" value="Genomic_DNA"/>
</dbReference>
<sequence>MSMSARTASSTPSLTRFTRMAETVSQSVIRAYSTSFGLATRLLGRRHRTHVRNIYALVRVADEIVDGVASEAGLSGADQRAVLDAYVVETHRAMQTGYSSDLVIHAFAATARAAGIDETLTRPFFDSMRTDLLNAGTENTVFDPRAHAAYVHGSAEVVGLMCLRVFLRGQEVTESTRTRLEHGARQLGAAFQNVNFLRDLADDTERLGRSYLGNDRRLSDAEVLAWVARIRGQLADAKAVIPLLPRDARAAVRSAHALFGNLTDRIARTPAEQLYEKRIRVPDAIKTVLVARAIFMTVKERDR</sequence>
<organism evidence="1 2">
    <name type="scientific">Microbacterium esteraromaticum</name>
    <dbReference type="NCBI Taxonomy" id="57043"/>
    <lineage>
        <taxon>Bacteria</taxon>
        <taxon>Bacillati</taxon>
        <taxon>Actinomycetota</taxon>
        <taxon>Actinomycetes</taxon>
        <taxon>Micrococcales</taxon>
        <taxon>Microbacteriaceae</taxon>
        <taxon>Microbacterium</taxon>
    </lineage>
</organism>
<comment type="caution">
    <text evidence="1">The sequence shown here is derived from an EMBL/GenBank/DDBJ whole genome shotgun (WGS) entry which is preliminary data.</text>
</comment>
<dbReference type="Gene3D" id="1.10.600.10">
    <property type="entry name" value="Farnesyl Diphosphate Synthase"/>
    <property type="match status" value="1"/>
</dbReference>
<dbReference type="Proteomes" id="UP000664385">
    <property type="component" value="Unassembled WGS sequence"/>
</dbReference>
<dbReference type="SUPFAM" id="SSF48576">
    <property type="entry name" value="Terpenoid synthases"/>
    <property type="match status" value="1"/>
</dbReference>
<dbReference type="InterPro" id="IPR002060">
    <property type="entry name" value="Squ/phyt_synthse"/>
</dbReference>
<dbReference type="AlphaFoldDB" id="A0A939DW33"/>
<dbReference type="SFLD" id="SFLDS00005">
    <property type="entry name" value="Isoprenoid_Synthase_Type_I"/>
    <property type="match status" value="1"/>
</dbReference>
<dbReference type="InterPro" id="IPR008949">
    <property type="entry name" value="Isoprenoid_synthase_dom_sf"/>
</dbReference>
<dbReference type="PANTHER" id="PTHR31480">
    <property type="entry name" value="BIFUNCTIONAL LYCOPENE CYCLASE/PHYTOENE SYNTHASE"/>
    <property type="match status" value="1"/>
</dbReference>
<evidence type="ECO:0000313" key="2">
    <source>
        <dbReference type="Proteomes" id="UP000664385"/>
    </source>
</evidence>
<reference evidence="1" key="1">
    <citation type="submission" date="2020-12" db="EMBL/GenBank/DDBJ databases">
        <title>PHA producing bacteria isolated from mangrove.</title>
        <authorList>
            <person name="Zheng W."/>
            <person name="Yu S."/>
            <person name="Huang Y."/>
        </authorList>
    </citation>
    <scope>NUCLEOTIDE SEQUENCE</scope>
    <source>
        <strain evidence="1">GN8-5</strain>
    </source>
</reference>
<dbReference type="GO" id="GO:0016765">
    <property type="term" value="F:transferase activity, transferring alkyl or aryl (other than methyl) groups"/>
    <property type="evidence" value="ECO:0007669"/>
    <property type="project" value="UniProtKB-ARBA"/>
</dbReference>
<dbReference type="SFLD" id="SFLDG01018">
    <property type="entry name" value="Squalene/Phytoene_Synthase_Lik"/>
    <property type="match status" value="1"/>
</dbReference>
<protein>
    <submittedName>
        <fullName evidence="1">Squalene/phytoene synthase family protein</fullName>
    </submittedName>
</protein>
<evidence type="ECO:0000313" key="1">
    <source>
        <dbReference type="EMBL" id="MBN8206067.1"/>
    </source>
</evidence>
<dbReference type="Pfam" id="PF00494">
    <property type="entry name" value="SQS_PSY"/>
    <property type="match status" value="1"/>
</dbReference>
<gene>
    <name evidence="1" type="ORF">JF543_08845</name>
</gene>
<accession>A0A939DW33</accession>